<proteinExistence type="inferred from homology"/>
<comment type="similarity">
    <text evidence="1">Belongs to the bacterial ring-hydroxylating dioxygenase beta subunit family.</text>
</comment>
<dbReference type="Gene3D" id="3.10.450.50">
    <property type="match status" value="1"/>
</dbReference>
<dbReference type="Pfam" id="PF00866">
    <property type="entry name" value="Ring_hydroxyl_B"/>
    <property type="match status" value="1"/>
</dbReference>
<dbReference type="SUPFAM" id="SSF54427">
    <property type="entry name" value="NTF2-like"/>
    <property type="match status" value="1"/>
</dbReference>
<evidence type="ECO:0000313" key="4">
    <source>
        <dbReference type="Proteomes" id="UP000270342"/>
    </source>
</evidence>
<comment type="caution">
    <text evidence="3">The sequence shown here is derived from an EMBL/GenBank/DDBJ whole genome shotgun (WGS) entry which is preliminary data.</text>
</comment>
<keyword evidence="4" id="KW-1185">Reference proteome</keyword>
<evidence type="ECO:0000256" key="2">
    <source>
        <dbReference type="ARBA" id="ARBA00023002"/>
    </source>
</evidence>
<sequence>METPHVRGGRPETQFMPVVDGRSRCHAGRTPLNMTRTEAEDLLFHEARLLDNRQLDSWLELFTQDGLYWIPIDDAAPVRSQTSLVYDTPERRVERVDHLLNNYFPSQSPRSRTVHVVSNVICEPVSKIDGKTETDAEADGEHATVYSSQVIYEMRTGDYTQSGIGELQTIVARVEHQLRRVDGALKIARKKILLMNRDTWQGNLTFLM</sequence>
<evidence type="ECO:0000256" key="1">
    <source>
        <dbReference type="ARBA" id="ARBA00009570"/>
    </source>
</evidence>
<name>A0A494YBX9_9BURK</name>
<dbReference type="Proteomes" id="UP000270342">
    <property type="component" value="Unassembled WGS sequence"/>
</dbReference>
<dbReference type="EMBL" id="RBZU01000001">
    <property type="protein sequence ID" value="RKP59290.1"/>
    <property type="molecule type" value="Genomic_DNA"/>
</dbReference>
<evidence type="ECO:0000313" key="3">
    <source>
        <dbReference type="EMBL" id="RKP59290.1"/>
    </source>
</evidence>
<accession>A0A494YBX9</accession>
<dbReference type="InterPro" id="IPR000391">
    <property type="entry name" value="Rng_hydr_dOase-bsu"/>
</dbReference>
<organism evidence="3 4">
    <name type="scientific">Pararobbsia silviterrae</name>
    <dbReference type="NCBI Taxonomy" id="1792498"/>
    <lineage>
        <taxon>Bacteria</taxon>
        <taxon>Pseudomonadati</taxon>
        <taxon>Pseudomonadota</taxon>
        <taxon>Betaproteobacteria</taxon>
        <taxon>Burkholderiales</taxon>
        <taxon>Burkholderiaceae</taxon>
        <taxon>Pararobbsia</taxon>
    </lineage>
</organism>
<keyword evidence="2" id="KW-0560">Oxidoreductase</keyword>
<dbReference type="CDD" id="cd00667">
    <property type="entry name" value="ring_hydroxylating_dioxygenases_beta"/>
    <property type="match status" value="1"/>
</dbReference>
<protein>
    <recommendedName>
        <fullName evidence="5">Aromatic-ring-hydroxylating dioxygenase subunit beta</fullName>
    </recommendedName>
</protein>
<gene>
    <name evidence="3" type="ORF">D7S86_05250</name>
</gene>
<reference evidence="3 4" key="1">
    <citation type="submission" date="2018-10" db="EMBL/GenBank/DDBJ databases">
        <title>Robbsia sp. DHC34, isolated from soil.</title>
        <authorList>
            <person name="Gao Z.-H."/>
            <person name="Qiu L.-H."/>
        </authorList>
    </citation>
    <scope>NUCLEOTIDE SEQUENCE [LARGE SCALE GENOMIC DNA]</scope>
    <source>
        <strain evidence="3 4">DHC34</strain>
    </source>
</reference>
<dbReference type="PANTHER" id="PTHR41534">
    <property type="entry name" value="BLR3401 PROTEIN"/>
    <property type="match status" value="1"/>
</dbReference>
<dbReference type="AlphaFoldDB" id="A0A494YBX9"/>
<evidence type="ECO:0008006" key="5">
    <source>
        <dbReference type="Google" id="ProtNLM"/>
    </source>
</evidence>
<dbReference type="InterPro" id="IPR032710">
    <property type="entry name" value="NTF2-like_dom_sf"/>
</dbReference>
<dbReference type="GO" id="GO:0019380">
    <property type="term" value="P:3-phenylpropionate catabolic process"/>
    <property type="evidence" value="ECO:0007669"/>
    <property type="project" value="TreeGrafter"/>
</dbReference>
<dbReference type="GO" id="GO:0016491">
    <property type="term" value="F:oxidoreductase activity"/>
    <property type="evidence" value="ECO:0007669"/>
    <property type="project" value="UniProtKB-KW"/>
</dbReference>
<dbReference type="PANTHER" id="PTHR41534:SF2">
    <property type="entry name" value="3-PHENYLPROPIONATE_CINNAMIC ACID DIOXYGENASE SUBUNIT BETA"/>
    <property type="match status" value="1"/>
</dbReference>